<dbReference type="SUPFAM" id="SSF53335">
    <property type="entry name" value="S-adenosyl-L-methionine-dependent methyltransferases"/>
    <property type="match status" value="1"/>
</dbReference>
<dbReference type="InterPro" id="IPR029063">
    <property type="entry name" value="SAM-dependent_MTases_sf"/>
</dbReference>
<dbReference type="RefSeq" id="WP_132107190.1">
    <property type="nucleotide sequence ID" value="NZ_SMLB01000056.1"/>
</dbReference>
<organism evidence="2 3">
    <name type="scientific">Jiangella aurantiaca</name>
    <dbReference type="NCBI Taxonomy" id="2530373"/>
    <lineage>
        <taxon>Bacteria</taxon>
        <taxon>Bacillati</taxon>
        <taxon>Actinomycetota</taxon>
        <taxon>Actinomycetes</taxon>
        <taxon>Jiangellales</taxon>
        <taxon>Jiangellaceae</taxon>
        <taxon>Jiangella</taxon>
    </lineage>
</organism>
<dbReference type="AlphaFoldDB" id="A0A4R5A083"/>
<comment type="caution">
    <text evidence="2">The sequence shown here is derived from an EMBL/GenBank/DDBJ whole genome shotgun (WGS) entry which is preliminary data.</text>
</comment>
<evidence type="ECO:0000313" key="3">
    <source>
        <dbReference type="Proteomes" id="UP000295217"/>
    </source>
</evidence>
<name>A0A4R5A083_9ACTN</name>
<keyword evidence="3" id="KW-1185">Reference proteome</keyword>
<accession>A0A4R5A083</accession>
<reference evidence="2 3" key="1">
    <citation type="submission" date="2019-02" db="EMBL/GenBank/DDBJ databases">
        <title>Draft genome sequences of novel Actinobacteria.</title>
        <authorList>
            <person name="Sahin N."/>
            <person name="Ay H."/>
            <person name="Saygin H."/>
        </authorList>
    </citation>
    <scope>NUCLEOTIDE SEQUENCE [LARGE SCALE GENOMIC DNA]</scope>
    <source>
        <strain evidence="2 3">8K307</strain>
    </source>
</reference>
<proteinExistence type="predicted"/>
<keyword evidence="2" id="KW-0808">Transferase</keyword>
<dbReference type="GO" id="GO:0008757">
    <property type="term" value="F:S-adenosylmethionine-dependent methyltransferase activity"/>
    <property type="evidence" value="ECO:0007669"/>
    <property type="project" value="InterPro"/>
</dbReference>
<keyword evidence="2" id="KW-0489">Methyltransferase</keyword>
<dbReference type="Proteomes" id="UP000295217">
    <property type="component" value="Unassembled WGS sequence"/>
</dbReference>
<gene>
    <name evidence="2" type="ORF">E1262_26170</name>
</gene>
<dbReference type="EMBL" id="SMLB01000056">
    <property type="protein sequence ID" value="TDD65143.1"/>
    <property type="molecule type" value="Genomic_DNA"/>
</dbReference>
<evidence type="ECO:0000259" key="1">
    <source>
        <dbReference type="Pfam" id="PF08241"/>
    </source>
</evidence>
<dbReference type="InterPro" id="IPR013216">
    <property type="entry name" value="Methyltransf_11"/>
</dbReference>
<dbReference type="Pfam" id="PF08241">
    <property type="entry name" value="Methyltransf_11"/>
    <property type="match status" value="1"/>
</dbReference>
<dbReference type="OrthoDB" id="8385759at2"/>
<protein>
    <submittedName>
        <fullName evidence="2">Methyltransferase domain-containing protein</fullName>
    </submittedName>
</protein>
<dbReference type="GO" id="GO:0032259">
    <property type="term" value="P:methylation"/>
    <property type="evidence" value="ECO:0007669"/>
    <property type="project" value="UniProtKB-KW"/>
</dbReference>
<feature type="domain" description="Methyltransferase type 11" evidence="1">
    <location>
        <begin position="58"/>
        <end position="152"/>
    </location>
</feature>
<dbReference type="Gene3D" id="3.40.50.150">
    <property type="entry name" value="Vaccinia Virus protein VP39"/>
    <property type="match status" value="1"/>
</dbReference>
<sequence length="252" mass="27577">MSDVVRANRDAWDDASLKHVHEYDELLAEARAGTALLPAERQLLGPVLATAPEIVHLQSGHGLDDAALVRAGARSVVGVDFGAVAVAAAQRRANELGLPCRYVVGQLPGAPLRDGCADLVYTGKGALIWLPDLRVWARDVARMLRPGGTLFVYEAHPAVPLWTWDADEPRIRADRGYFERSHVNDTFPARGAVERQATLGEIVTAVLEAGLELRHLAEYPDPFWRPGDVDAAAWRGRLPNAFSLLAVRHRYC</sequence>
<evidence type="ECO:0000313" key="2">
    <source>
        <dbReference type="EMBL" id="TDD65143.1"/>
    </source>
</evidence>